<dbReference type="SFLD" id="SFLDS00003">
    <property type="entry name" value="Haloacid_Dehalogenase"/>
    <property type="match status" value="1"/>
</dbReference>
<dbReference type="Pfam" id="PF00702">
    <property type="entry name" value="Hydrolase"/>
    <property type="match status" value="1"/>
</dbReference>
<sequence length="243" mass="26649">MSEQPQQQPHKIIKACLFDMDGLLINSEEIYTQVTNEVLAEHGKGELPWEVKIELQGRPGPDVSDSWRQKKLWHKTEFMPGAAELLAHLAEHDIPIALATSSHRMNFTLKTNHLNKGGFELFGDHIVVGDDPRIPAGRGKPHPDIWLVALESLNAEHRAAAAAAGRTFTDIKPEECLVFEDGLPGVTAGKAAGATVIWVPDARALKVLNGREVDIIGDSGEILESLAHLDKAKYGLDKPRTTQ</sequence>
<evidence type="ECO:0008006" key="3">
    <source>
        <dbReference type="Google" id="ProtNLM"/>
    </source>
</evidence>
<dbReference type="SUPFAM" id="SSF56784">
    <property type="entry name" value="HAD-like"/>
    <property type="match status" value="1"/>
</dbReference>
<dbReference type="SFLD" id="SFLDG01129">
    <property type="entry name" value="C1.5:_HAD__Beta-PGM__Phosphata"/>
    <property type="match status" value="1"/>
</dbReference>
<reference evidence="1" key="2">
    <citation type="submission" date="2020-01" db="EMBL/GenBank/DDBJ databases">
        <authorList>
            <person name="Perkins V."/>
            <person name="Lessard M.-H."/>
            <person name="Dugat-Bony E."/>
            <person name="Frenette M."/>
            <person name="Labrie S."/>
        </authorList>
    </citation>
    <scope>NUCLEOTIDE SEQUENCE</scope>
    <source>
        <strain evidence="1">LMA-70</strain>
    </source>
</reference>
<dbReference type="Gene3D" id="3.40.50.1000">
    <property type="entry name" value="HAD superfamily/HAD-like"/>
    <property type="match status" value="1"/>
</dbReference>
<accession>A0A9P5G2J6</accession>
<dbReference type="Proteomes" id="UP000750522">
    <property type="component" value="Unassembled WGS sequence"/>
</dbReference>
<dbReference type="InterPro" id="IPR036412">
    <property type="entry name" value="HAD-like_sf"/>
</dbReference>
<proteinExistence type="predicted"/>
<dbReference type="InterPro" id="IPR023198">
    <property type="entry name" value="PGP-like_dom2"/>
</dbReference>
<dbReference type="EMBL" id="QQZK01000113">
    <property type="protein sequence ID" value="KAF5096547.1"/>
    <property type="molecule type" value="Genomic_DNA"/>
</dbReference>
<evidence type="ECO:0000313" key="1">
    <source>
        <dbReference type="EMBL" id="KAF5096547.1"/>
    </source>
</evidence>
<evidence type="ECO:0000313" key="2">
    <source>
        <dbReference type="Proteomes" id="UP000750522"/>
    </source>
</evidence>
<dbReference type="InterPro" id="IPR023214">
    <property type="entry name" value="HAD_sf"/>
</dbReference>
<gene>
    <name evidence="1" type="ORF">DV451_004202</name>
</gene>
<comment type="caution">
    <text evidence="1">The sequence shown here is derived from an EMBL/GenBank/DDBJ whole genome shotgun (WGS) entry which is preliminary data.</text>
</comment>
<organism evidence="1 2">
    <name type="scientific">Geotrichum candidum</name>
    <name type="common">Oospora lactis</name>
    <name type="synonym">Dipodascus geotrichum</name>
    <dbReference type="NCBI Taxonomy" id="1173061"/>
    <lineage>
        <taxon>Eukaryota</taxon>
        <taxon>Fungi</taxon>
        <taxon>Dikarya</taxon>
        <taxon>Ascomycota</taxon>
        <taxon>Saccharomycotina</taxon>
        <taxon>Dipodascomycetes</taxon>
        <taxon>Dipodascales</taxon>
        <taxon>Dipodascaceae</taxon>
        <taxon>Geotrichum</taxon>
    </lineage>
</organism>
<dbReference type="GO" id="GO:0016791">
    <property type="term" value="F:phosphatase activity"/>
    <property type="evidence" value="ECO:0007669"/>
    <property type="project" value="TreeGrafter"/>
</dbReference>
<reference evidence="1" key="1">
    <citation type="journal article" date="2020" name="Front. Microbiol.">
        <title>Phenotypic and Genetic Characterization of the Cheese Ripening Yeast Geotrichum candidum.</title>
        <authorList>
            <person name="Perkins V."/>
            <person name="Vignola S."/>
            <person name="Lessard M.H."/>
            <person name="Plante P.L."/>
            <person name="Corbeil J."/>
            <person name="Dugat-Bony E."/>
            <person name="Frenette M."/>
            <person name="Labrie S."/>
        </authorList>
    </citation>
    <scope>NUCLEOTIDE SEQUENCE</scope>
    <source>
        <strain evidence="1">LMA-70</strain>
    </source>
</reference>
<dbReference type="AlphaFoldDB" id="A0A9P5G2J6"/>
<name>A0A9P5G2J6_GEOCN</name>
<protein>
    <recommendedName>
        <fullName evidence="3">HAD-like protein</fullName>
    </recommendedName>
</protein>
<dbReference type="PANTHER" id="PTHR18901">
    <property type="entry name" value="2-DEOXYGLUCOSE-6-PHOSPHATE PHOSPHATASE 2"/>
    <property type="match status" value="1"/>
</dbReference>
<dbReference type="Gene3D" id="1.10.150.240">
    <property type="entry name" value="Putative phosphatase, domain 2"/>
    <property type="match status" value="1"/>
</dbReference>
<dbReference type="PANTHER" id="PTHR18901:SF38">
    <property type="entry name" value="PSEUDOURIDINE-5'-PHOSPHATASE"/>
    <property type="match status" value="1"/>
</dbReference>